<feature type="domain" description="K Homology" evidence="4">
    <location>
        <begin position="41"/>
        <end position="124"/>
    </location>
</feature>
<feature type="domain" description="K Homology" evidence="4">
    <location>
        <begin position="253"/>
        <end position="311"/>
    </location>
</feature>
<dbReference type="Gene3D" id="3.30.1370.10">
    <property type="entry name" value="K Homology domain, type 1"/>
    <property type="match status" value="2"/>
</dbReference>
<dbReference type="Gene3D" id="3.30.310.210">
    <property type="match status" value="1"/>
</dbReference>
<keyword evidence="1" id="KW-0677">Repeat</keyword>
<evidence type="ECO:0000313" key="6">
    <source>
        <dbReference type="Proteomes" id="UP001412067"/>
    </source>
</evidence>
<dbReference type="EMBL" id="JBBWWR010000002">
    <property type="protein sequence ID" value="KAK8970609.1"/>
    <property type="molecule type" value="Genomic_DNA"/>
</dbReference>
<evidence type="ECO:0000256" key="2">
    <source>
        <dbReference type="PROSITE-ProRule" id="PRU00117"/>
    </source>
</evidence>
<protein>
    <submittedName>
        <fullName evidence="5">KH domain-containing protein</fullName>
    </submittedName>
</protein>
<feature type="domain" description="K Homology" evidence="4">
    <location>
        <begin position="140"/>
        <end position="215"/>
    </location>
</feature>
<evidence type="ECO:0000256" key="3">
    <source>
        <dbReference type="SAM" id="MobiDB-lite"/>
    </source>
</evidence>
<dbReference type="PROSITE" id="PS50084">
    <property type="entry name" value="KH_TYPE_1"/>
    <property type="match status" value="4"/>
</dbReference>
<organism evidence="5 6">
    <name type="scientific">Platanthera guangdongensis</name>
    <dbReference type="NCBI Taxonomy" id="2320717"/>
    <lineage>
        <taxon>Eukaryota</taxon>
        <taxon>Viridiplantae</taxon>
        <taxon>Streptophyta</taxon>
        <taxon>Embryophyta</taxon>
        <taxon>Tracheophyta</taxon>
        <taxon>Spermatophyta</taxon>
        <taxon>Magnoliopsida</taxon>
        <taxon>Liliopsida</taxon>
        <taxon>Asparagales</taxon>
        <taxon>Orchidaceae</taxon>
        <taxon>Orchidoideae</taxon>
        <taxon>Orchideae</taxon>
        <taxon>Orchidinae</taxon>
        <taxon>Platanthera</taxon>
    </lineage>
</organism>
<dbReference type="SUPFAM" id="SSF54791">
    <property type="entry name" value="Eukaryotic type KH-domain (KH-domain type I)"/>
    <property type="match status" value="4"/>
</dbReference>
<keyword evidence="2" id="KW-0694">RNA-binding</keyword>
<evidence type="ECO:0000259" key="4">
    <source>
        <dbReference type="SMART" id="SM00322"/>
    </source>
</evidence>
<dbReference type="InterPro" id="IPR004088">
    <property type="entry name" value="KH_dom_type_1"/>
</dbReference>
<evidence type="ECO:0000313" key="5">
    <source>
        <dbReference type="EMBL" id="KAK8970609.1"/>
    </source>
</evidence>
<dbReference type="Pfam" id="PF00013">
    <property type="entry name" value="KH_1"/>
    <property type="match status" value="4"/>
</dbReference>
<name>A0ABR2N3G8_9ASPA</name>
<keyword evidence="6" id="KW-1185">Reference proteome</keyword>
<dbReference type="InterPro" id="IPR004087">
    <property type="entry name" value="KH_dom"/>
</dbReference>
<dbReference type="Proteomes" id="UP001412067">
    <property type="component" value="Unassembled WGS sequence"/>
</dbReference>
<dbReference type="CDD" id="cd22460">
    <property type="entry name" value="KH-I_PEPPER_rpt2_like"/>
    <property type="match status" value="1"/>
</dbReference>
<sequence length="485" mass="53973">MDEERNYNRKRSNFRDSYVDNDGSKRRNLTGQRDLPDLMTENTVYRYLCPNRKAGSIIGRGGEVAKHIRGDTGAKVEIEEAMHGCEERIVTISSSSKETNPFHYKKDYACPAQDALFKVHERLTEEEPSISNEYDDIGFFQVTARLLIPSDQARCIIGKQGHTIKNLRKDTHTRISIWNNDHILVCANSSEELLEINGEASAVKEALFQISCLLHKIPSRLHDHISSKVSYNPYSCHLRDPATTHNSQVEESFDFTLRLVCPSVNIREVIGKSGTNINQIRQESGATINLDCFFDEEDYMILISAKESIGNSTSPTTSAATQLLPGCSRRVESENAELSYVTRLLILRSQIGCLIGKGGSIIKDMRRTTHAHIFILEQSLPSVASADDAMIQISGDLPIVRNALIQVIDLLKANHFSKKGLIAAAPSTSSHYMSRSSNHGSVCTGRRFERHGQGYSHSSEYGTSVGRVPMEVDTGYGCSQVDGDK</sequence>
<feature type="region of interest" description="Disordered" evidence="3">
    <location>
        <begin position="1"/>
        <end position="35"/>
    </location>
</feature>
<accession>A0ABR2N3G8</accession>
<dbReference type="SMART" id="SM00322">
    <property type="entry name" value="KH"/>
    <property type="match status" value="4"/>
</dbReference>
<evidence type="ECO:0000256" key="1">
    <source>
        <dbReference type="ARBA" id="ARBA00022737"/>
    </source>
</evidence>
<comment type="caution">
    <text evidence="5">The sequence shown here is derived from an EMBL/GenBank/DDBJ whole genome shotgun (WGS) entry which is preliminary data.</text>
</comment>
<feature type="compositionally biased region" description="Basic and acidic residues" evidence="3">
    <location>
        <begin position="1"/>
        <end position="25"/>
    </location>
</feature>
<reference evidence="5 6" key="1">
    <citation type="journal article" date="2022" name="Nat. Plants">
        <title>Genomes of leafy and leafless Platanthera orchids illuminate the evolution of mycoheterotrophy.</title>
        <authorList>
            <person name="Li M.H."/>
            <person name="Liu K.W."/>
            <person name="Li Z."/>
            <person name="Lu H.C."/>
            <person name="Ye Q.L."/>
            <person name="Zhang D."/>
            <person name="Wang J.Y."/>
            <person name="Li Y.F."/>
            <person name="Zhong Z.M."/>
            <person name="Liu X."/>
            <person name="Yu X."/>
            <person name="Liu D.K."/>
            <person name="Tu X.D."/>
            <person name="Liu B."/>
            <person name="Hao Y."/>
            <person name="Liao X.Y."/>
            <person name="Jiang Y.T."/>
            <person name="Sun W.H."/>
            <person name="Chen J."/>
            <person name="Chen Y.Q."/>
            <person name="Ai Y."/>
            <person name="Zhai J.W."/>
            <person name="Wu S.S."/>
            <person name="Zhou Z."/>
            <person name="Hsiao Y.Y."/>
            <person name="Wu W.L."/>
            <person name="Chen Y.Y."/>
            <person name="Lin Y.F."/>
            <person name="Hsu J.L."/>
            <person name="Li C.Y."/>
            <person name="Wang Z.W."/>
            <person name="Zhao X."/>
            <person name="Zhong W.Y."/>
            <person name="Ma X.K."/>
            <person name="Ma L."/>
            <person name="Huang J."/>
            <person name="Chen G.Z."/>
            <person name="Huang M.Z."/>
            <person name="Huang L."/>
            <person name="Peng D.H."/>
            <person name="Luo Y.B."/>
            <person name="Zou S.Q."/>
            <person name="Chen S.P."/>
            <person name="Lan S."/>
            <person name="Tsai W.C."/>
            <person name="Van de Peer Y."/>
            <person name="Liu Z.J."/>
        </authorList>
    </citation>
    <scope>NUCLEOTIDE SEQUENCE [LARGE SCALE GENOMIC DNA]</scope>
    <source>
        <strain evidence="5">Lor288</strain>
    </source>
</reference>
<proteinExistence type="predicted"/>
<dbReference type="CDD" id="cd22459">
    <property type="entry name" value="KH-I_PEPPER_rpt1_like"/>
    <property type="match status" value="1"/>
</dbReference>
<dbReference type="PANTHER" id="PTHR10288">
    <property type="entry name" value="KH DOMAIN CONTAINING RNA BINDING PROTEIN"/>
    <property type="match status" value="1"/>
</dbReference>
<gene>
    <name evidence="5" type="ORF">KSP40_PGU003125</name>
</gene>
<feature type="domain" description="K Homology" evidence="4">
    <location>
        <begin position="338"/>
        <end position="412"/>
    </location>
</feature>
<dbReference type="InterPro" id="IPR036612">
    <property type="entry name" value="KH_dom_type_1_sf"/>
</dbReference>